<proteinExistence type="predicted"/>
<evidence type="ECO:0000256" key="1">
    <source>
        <dbReference type="SAM" id="Phobius"/>
    </source>
</evidence>
<protein>
    <submittedName>
        <fullName evidence="2">Uncharacterized protein</fullName>
    </submittedName>
</protein>
<dbReference type="EMBL" id="BARV01002692">
    <property type="protein sequence ID" value="GAH95037.1"/>
    <property type="molecule type" value="Genomic_DNA"/>
</dbReference>
<reference evidence="2" key="1">
    <citation type="journal article" date="2014" name="Front. Microbiol.">
        <title>High frequency of phylogenetically diverse reductive dehalogenase-homologous genes in deep subseafloor sedimentary metagenomes.</title>
        <authorList>
            <person name="Kawai M."/>
            <person name="Futagami T."/>
            <person name="Toyoda A."/>
            <person name="Takaki Y."/>
            <person name="Nishi S."/>
            <person name="Hori S."/>
            <person name="Arai W."/>
            <person name="Tsubouchi T."/>
            <person name="Morono Y."/>
            <person name="Uchiyama I."/>
            <person name="Ito T."/>
            <person name="Fujiyama A."/>
            <person name="Inagaki F."/>
            <person name="Takami H."/>
        </authorList>
    </citation>
    <scope>NUCLEOTIDE SEQUENCE</scope>
    <source>
        <strain evidence="2">Expedition CK06-06</strain>
    </source>
</reference>
<organism evidence="2">
    <name type="scientific">marine sediment metagenome</name>
    <dbReference type="NCBI Taxonomy" id="412755"/>
    <lineage>
        <taxon>unclassified sequences</taxon>
        <taxon>metagenomes</taxon>
        <taxon>ecological metagenomes</taxon>
    </lineage>
</organism>
<comment type="caution">
    <text evidence="2">The sequence shown here is derived from an EMBL/GenBank/DDBJ whole genome shotgun (WGS) entry which is preliminary data.</text>
</comment>
<keyword evidence="1" id="KW-0812">Transmembrane</keyword>
<accession>X1JLV6</accession>
<feature type="transmembrane region" description="Helical" evidence="1">
    <location>
        <begin position="186"/>
        <end position="209"/>
    </location>
</feature>
<keyword evidence="1" id="KW-1133">Transmembrane helix</keyword>
<feature type="transmembrane region" description="Helical" evidence="1">
    <location>
        <begin position="106"/>
        <end position="132"/>
    </location>
</feature>
<name>X1JLV6_9ZZZZ</name>
<keyword evidence="1" id="KW-0472">Membrane</keyword>
<feature type="transmembrane region" description="Helical" evidence="1">
    <location>
        <begin position="158"/>
        <end position="180"/>
    </location>
</feature>
<dbReference type="AlphaFoldDB" id="X1JLV6"/>
<evidence type="ECO:0000313" key="2">
    <source>
        <dbReference type="EMBL" id="GAH95037.1"/>
    </source>
</evidence>
<gene>
    <name evidence="2" type="ORF">S06H3_06815</name>
</gene>
<sequence length="217" mass="23407">MTKANIKMVLVGIISLLMIIPAMVCISQLGTAQILPDQAVTRTENDVFETSWIVIYDNSSDNVQIQMWSAQVPNLAAVQAVDENAVSITSTNAETGSVAVYPCAPWIVSLLQIIVPLSLVASAVIAFSKVVAQVNIHGKMQRYFGLLGHGGTIKIGELIGVMVSVLFAVVLLVKITPIIYEYATELTGFMGFGILISLIPIVLLIGVFWKVFQEVIS</sequence>